<dbReference type="Proteomes" id="UP000521199">
    <property type="component" value="Unassembled WGS sequence"/>
</dbReference>
<sequence length="1154" mass="119206">MRPSSALILSAALAAVFACPGAAFGKGSDAPLHATLRAPTLLALAPVDASKLAVEDAVLDGKFGVPLRFGVVQDASIVDIAKGGIGEWSTLSDGRLRWRLVVESTGARTLDFGFSRFRLPHGAELRIFSRSGKAQLGPFTDADNPVGGRYYTPLLPGADAVLELTLPAEKRDTVELALATVNHGYRDPFQAQATAKSGNCNIDTVCPQGDAWRDEIASVAQYTFQAGSSSYVCTGQLMATGNSAADSATPRFSTAHHCISTQAEAQSIVLYWGYESPTCRTPGTAANSQVLNKPNNSRATQSGTTLLATHEATDWTALQLSSQVPAAALAEWSGWDRSGIAPPGTVGIHHPQGDEKRITFNTDAPSTIPICIPSSTSLPNSHWFISEYEAGTTEGGSSGSGLWSSDEKLLIGVLSGGSASCTVLDGSDCYGRLSTAWEAGSSPSSRMRDHFDRSGANPQQMPGSAACNAPTVTLSSPAFTTAPTAGATVAFTGAASGGSGSGYTYAWDLDGDGVADRSGSVNTVSTVYNARQSVQVRLTVTDSAGCSGVASQALDIKGPALTVTSAAPTQVCGNNDGKIDPGERWQVPVTLRNSGDAQISGPARVLYAASNDYAASTGAACGFDYVDIASGASAVPAVTLSPADGGVAASDDGRSAQAITLGGGGVRLFGTTYSQAVVSTNGYVSFDTAESGGDYDNACNTAPDRGSLGPQLRPMHDDLVVGAITGSGLRYRYFATCPRPAAGAGAGCHVFQWSHMQQYSNSGPATGDFGFQALVYDGGSVVYQYETASPNAGAGATIGLVDSTGAAFDARCNVANAAPANSAICLSSLAGSVRPESPTRALLALPANESSTVNVPFYVPTSAACGAPLAMDFVAAAANNLTRVAPTRVLNANVGAGCTVVNNCPIQQLSFETKQGLYHNRVRPGNGIAHYSYGGGWYTGDAERKPTWYQLSGSVQDYLMRLPLVETHNDGSTSNVEVSLQQRGRAWLAQVSPTEIMYAWQFDDGRSGAELLSHTLSLAGFISRPATNRTETWFALSDPGWGLAVESGSNAGTTLEAIGVFLYDAAGAPRWTLGNGTGASGQAVALTAVRPHCPGCPWLPDYADTAAAAGTITPTWTGATGVSVNTAITFPAPLQGTWNRTALPMIPILPPAQD</sequence>
<dbReference type="Gene3D" id="2.40.10.10">
    <property type="entry name" value="Trypsin-like serine proteases"/>
    <property type="match status" value="2"/>
</dbReference>
<accession>A0A7W8D6Q1</accession>
<dbReference type="InterPro" id="IPR000601">
    <property type="entry name" value="PKD_dom"/>
</dbReference>
<feature type="region of interest" description="Disordered" evidence="1">
    <location>
        <begin position="440"/>
        <end position="467"/>
    </location>
</feature>
<dbReference type="PROSITE" id="PS51257">
    <property type="entry name" value="PROKAR_LIPOPROTEIN"/>
    <property type="match status" value="1"/>
</dbReference>
<protein>
    <recommendedName>
        <fullName evidence="3">PKD/Chitinase domain-containing protein</fullName>
    </recommendedName>
</protein>
<dbReference type="InterPro" id="IPR022409">
    <property type="entry name" value="PKD/Chitinase_dom"/>
</dbReference>
<evidence type="ECO:0000259" key="3">
    <source>
        <dbReference type="SMART" id="SM00089"/>
    </source>
</evidence>
<dbReference type="InterPro" id="IPR009003">
    <property type="entry name" value="Peptidase_S1_PA"/>
</dbReference>
<dbReference type="CDD" id="cd00146">
    <property type="entry name" value="PKD"/>
    <property type="match status" value="1"/>
</dbReference>
<feature type="domain" description="PKD/Chitinase" evidence="3">
    <location>
        <begin position="476"/>
        <end position="559"/>
    </location>
</feature>
<keyword evidence="2" id="KW-0732">Signal</keyword>
<evidence type="ECO:0000313" key="4">
    <source>
        <dbReference type="EMBL" id="MBB5207721.1"/>
    </source>
</evidence>
<evidence type="ECO:0000256" key="1">
    <source>
        <dbReference type="SAM" id="MobiDB-lite"/>
    </source>
</evidence>
<reference evidence="4 5" key="1">
    <citation type="submission" date="2020-08" db="EMBL/GenBank/DDBJ databases">
        <title>Genomic Encyclopedia of Type Strains, Phase IV (KMG-IV): sequencing the most valuable type-strain genomes for metagenomic binning, comparative biology and taxonomic classification.</title>
        <authorList>
            <person name="Goeker M."/>
        </authorList>
    </citation>
    <scope>NUCLEOTIDE SEQUENCE [LARGE SCALE GENOMIC DNA]</scope>
    <source>
        <strain evidence="4 5">DSM 24163</strain>
    </source>
</reference>
<keyword evidence="5" id="KW-1185">Reference proteome</keyword>
<dbReference type="RefSeq" id="WP_183960257.1">
    <property type="nucleotide sequence ID" value="NZ_JACHHP010000002.1"/>
</dbReference>
<dbReference type="PANTHER" id="PTHR36234:SF5">
    <property type="entry name" value="LYSYL ENDOPEPTIDASE"/>
    <property type="match status" value="1"/>
</dbReference>
<dbReference type="SMART" id="SM00089">
    <property type="entry name" value="PKD"/>
    <property type="match status" value="1"/>
</dbReference>
<dbReference type="PANTHER" id="PTHR36234">
    <property type="entry name" value="LYSYL ENDOPEPTIDASE"/>
    <property type="match status" value="1"/>
</dbReference>
<dbReference type="EMBL" id="JACHHP010000002">
    <property type="protein sequence ID" value="MBB5207721.1"/>
    <property type="molecule type" value="Genomic_DNA"/>
</dbReference>
<dbReference type="Gene3D" id="2.60.40.10">
    <property type="entry name" value="Immunoglobulins"/>
    <property type="match status" value="1"/>
</dbReference>
<evidence type="ECO:0000313" key="5">
    <source>
        <dbReference type="Proteomes" id="UP000521199"/>
    </source>
</evidence>
<organism evidence="4 5">
    <name type="scientific">Chiayiivirga flava</name>
    <dbReference type="NCBI Taxonomy" id="659595"/>
    <lineage>
        <taxon>Bacteria</taxon>
        <taxon>Pseudomonadati</taxon>
        <taxon>Pseudomonadota</taxon>
        <taxon>Gammaproteobacteria</taxon>
        <taxon>Lysobacterales</taxon>
        <taxon>Lysobacteraceae</taxon>
        <taxon>Chiayiivirga</taxon>
    </lineage>
</organism>
<dbReference type="Pfam" id="PF00801">
    <property type="entry name" value="PKD"/>
    <property type="match status" value="1"/>
</dbReference>
<feature type="signal peptide" evidence="2">
    <location>
        <begin position="1"/>
        <end position="25"/>
    </location>
</feature>
<dbReference type="InterPro" id="IPR013783">
    <property type="entry name" value="Ig-like_fold"/>
</dbReference>
<evidence type="ECO:0000256" key="2">
    <source>
        <dbReference type="SAM" id="SignalP"/>
    </source>
</evidence>
<comment type="caution">
    <text evidence="4">The sequence shown here is derived from an EMBL/GenBank/DDBJ whole genome shotgun (WGS) entry which is preliminary data.</text>
</comment>
<gene>
    <name evidence="4" type="ORF">HNQ52_001250</name>
</gene>
<feature type="chain" id="PRO_5031306866" description="PKD/Chitinase domain-containing protein" evidence="2">
    <location>
        <begin position="26"/>
        <end position="1154"/>
    </location>
</feature>
<dbReference type="AlphaFoldDB" id="A0A7W8D6Q1"/>
<dbReference type="SUPFAM" id="SSF49299">
    <property type="entry name" value="PKD domain"/>
    <property type="match status" value="1"/>
</dbReference>
<dbReference type="SUPFAM" id="SSF50494">
    <property type="entry name" value="Trypsin-like serine proteases"/>
    <property type="match status" value="1"/>
</dbReference>
<dbReference type="InterPro" id="IPR043504">
    <property type="entry name" value="Peptidase_S1_PA_chymotrypsin"/>
</dbReference>
<dbReference type="InterPro" id="IPR035986">
    <property type="entry name" value="PKD_dom_sf"/>
</dbReference>
<name>A0A7W8D6Q1_9GAMM</name>
<proteinExistence type="predicted"/>